<comment type="subcellular location">
    <subcellularLocation>
        <location evidence="2">Cell inner membrane</location>
        <topology evidence="2">Multi-pass membrane protein</topology>
    </subcellularLocation>
    <subcellularLocation>
        <location evidence="11">Cell membrane</location>
        <topology evidence="11">Multi-pass membrane protein</topology>
    </subcellularLocation>
    <subcellularLocation>
        <location evidence="1">Cell membrane</location>
        <topology evidence="1">Peripheral membrane protein</topology>
    </subcellularLocation>
</comment>
<dbReference type="InterPro" id="IPR000515">
    <property type="entry name" value="MetI-like"/>
</dbReference>
<evidence type="ECO:0000256" key="7">
    <source>
        <dbReference type="ARBA" id="ARBA00022741"/>
    </source>
</evidence>
<dbReference type="GO" id="GO:0016887">
    <property type="term" value="F:ATP hydrolysis activity"/>
    <property type="evidence" value="ECO:0007669"/>
    <property type="project" value="InterPro"/>
</dbReference>
<dbReference type="InterPro" id="IPR010065">
    <property type="entry name" value="AA_ABC_transptr_permease_3TM"/>
</dbReference>
<gene>
    <name evidence="14" type="ORF">H2515_03535</name>
</gene>
<dbReference type="PANTHER" id="PTHR43166">
    <property type="entry name" value="AMINO ACID IMPORT ATP-BINDING PROTEIN"/>
    <property type="match status" value="1"/>
</dbReference>
<evidence type="ECO:0000256" key="2">
    <source>
        <dbReference type="ARBA" id="ARBA00004429"/>
    </source>
</evidence>
<evidence type="ECO:0000313" key="15">
    <source>
        <dbReference type="Proteomes" id="UP000595420"/>
    </source>
</evidence>
<dbReference type="InterPro" id="IPR017871">
    <property type="entry name" value="ABC_transporter-like_CS"/>
</dbReference>
<dbReference type="PROSITE" id="PS50928">
    <property type="entry name" value="ABC_TM1"/>
    <property type="match status" value="1"/>
</dbReference>
<evidence type="ECO:0000256" key="9">
    <source>
        <dbReference type="ARBA" id="ARBA00022989"/>
    </source>
</evidence>
<keyword evidence="10 11" id="KW-0472">Membrane</keyword>
<evidence type="ECO:0000313" key="14">
    <source>
        <dbReference type="EMBL" id="QQD73375.1"/>
    </source>
</evidence>
<keyword evidence="5" id="KW-1003">Cell membrane</keyword>
<dbReference type="PANTHER" id="PTHR43166:SF35">
    <property type="entry name" value="L-CYSTINE IMPORT ATP-BINDING PROTEIN TCYN"/>
    <property type="match status" value="1"/>
</dbReference>
<dbReference type="SUPFAM" id="SSF161098">
    <property type="entry name" value="MetI-like"/>
    <property type="match status" value="1"/>
</dbReference>
<dbReference type="InterPro" id="IPR027417">
    <property type="entry name" value="P-loop_NTPase"/>
</dbReference>
<evidence type="ECO:0000259" key="13">
    <source>
        <dbReference type="PROSITE" id="PS50928"/>
    </source>
</evidence>
<feature type="transmembrane region" description="Helical" evidence="11">
    <location>
        <begin position="181"/>
        <end position="204"/>
    </location>
</feature>
<keyword evidence="6 11" id="KW-0812">Transmembrane</keyword>
<evidence type="ECO:0000256" key="1">
    <source>
        <dbReference type="ARBA" id="ARBA00004202"/>
    </source>
</evidence>
<accession>A0A7T5BI90</accession>
<feature type="domain" description="ABC transporter" evidence="12">
    <location>
        <begin position="274"/>
        <end position="519"/>
    </location>
</feature>
<dbReference type="CDD" id="cd06261">
    <property type="entry name" value="TM_PBP2"/>
    <property type="match status" value="1"/>
</dbReference>
<comment type="similarity">
    <text evidence="3">Belongs to the binding-protein-dependent transport system permease family. HisMQ subfamily.</text>
</comment>
<dbReference type="Pfam" id="PF00005">
    <property type="entry name" value="ABC_tran"/>
    <property type="match status" value="1"/>
</dbReference>
<name>A0A7T5BI90_9PROT</name>
<sequence>MHLFLHYLFMKYLLGGIKITIYVTFLGLFGGAFFGIILAGLQHSRIRLLALLAKIYVGIFRGTPLILQMVFAYDALPYIGIMLPGIFAGGLALAANEAPFISELIRSALSSVGNGQVMAGETLGLTKLHRSVYIIWPQAFRAALPGIGNETISTLKNSALAMVIAVPELTLRSTQLASSTFDFFSIFFAAGVWYLVLTGAVSLAQEGFERILNHEGIKSNKKYRFMSYFSKNTWRKPEIADSDLKKVVNQVNMQILESRSNYADIRDKAPGNYIEIKNLHKAYGGNIAIANINLTLPTATTTVLLGSSGAGKSTLLRCIGLLELPDGGSMRIGTRTFSFDSSKRSFYDADKMAEERKAGGITVVFQNFNLFEHLTSTENVMLALTSSYKIPNKYARDVATEALNSVGLKSHANKLPKHLSGGQQQRVAIARALVIKPKVLLMDEPTSALDPESVNGVIDLVNVLKGNKDLSIIITTHQLKVASCLGDRIVFMNNGGIVESGTSDNILLNPKNPQTIRFIEAFQ</sequence>
<feature type="transmembrane region" description="Helical" evidence="11">
    <location>
        <begin position="76"/>
        <end position="96"/>
    </location>
</feature>
<feature type="transmembrane region" description="Helical" evidence="11">
    <location>
        <begin position="20"/>
        <end position="41"/>
    </location>
</feature>
<proteinExistence type="inferred from homology"/>
<evidence type="ECO:0000256" key="4">
    <source>
        <dbReference type="ARBA" id="ARBA00022448"/>
    </source>
</evidence>
<dbReference type="AlphaFoldDB" id="A0A7T5BI90"/>
<dbReference type="InterPro" id="IPR003593">
    <property type="entry name" value="AAA+_ATPase"/>
</dbReference>
<dbReference type="InterPro" id="IPR050086">
    <property type="entry name" value="MetN_ABC_transporter-like"/>
</dbReference>
<dbReference type="PROSITE" id="PS00211">
    <property type="entry name" value="ABC_TRANSPORTER_1"/>
    <property type="match status" value="1"/>
</dbReference>
<dbReference type="PROSITE" id="PS50893">
    <property type="entry name" value="ABC_TRANSPORTER_2"/>
    <property type="match status" value="1"/>
</dbReference>
<evidence type="ECO:0000259" key="12">
    <source>
        <dbReference type="PROSITE" id="PS50893"/>
    </source>
</evidence>
<dbReference type="InterPro" id="IPR003439">
    <property type="entry name" value="ABC_transporter-like_ATP-bd"/>
</dbReference>
<feature type="transmembrane region" description="Helical" evidence="11">
    <location>
        <begin position="48"/>
        <end position="70"/>
    </location>
</feature>
<dbReference type="SMART" id="SM00382">
    <property type="entry name" value="AAA"/>
    <property type="match status" value="1"/>
</dbReference>
<evidence type="ECO:0000256" key="11">
    <source>
        <dbReference type="RuleBase" id="RU363032"/>
    </source>
</evidence>
<dbReference type="Gene3D" id="3.40.50.300">
    <property type="entry name" value="P-loop containing nucleotide triphosphate hydrolases"/>
    <property type="match status" value="1"/>
</dbReference>
<dbReference type="EMBL" id="CP059488">
    <property type="protein sequence ID" value="QQD73375.1"/>
    <property type="molecule type" value="Genomic_DNA"/>
</dbReference>
<dbReference type="Pfam" id="PF00528">
    <property type="entry name" value="BPD_transp_1"/>
    <property type="match status" value="1"/>
</dbReference>
<keyword evidence="8 14" id="KW-0067">ATP-binding</keyword>
<dbReference type="GO" id="GO:0022857">
    <property type="term" value="F:transmembrane transporter activity"/>
    <property type="evidence" value="ECO:0007669"/>
    <property type="project" value="InterPro"/>
</dbReference>
<protein>
    <submittedName>
        <fullName evidence="14">Amino acid ABC transporter permease/ATP-binding protein</fullName>
    </submittedName>
</protein>
<dbReference type="NCBIfam" id="TIGR01726">
    <property type="entry name" value="HEQRo_perm_3TM"/>
    <property type="match status" value="1"/>
</dbReference>
<dbReference type="Gene3D" id="1.10.3720.10">
    <property type="entry name" value="MetI-like"/>
    <property type="match status" value="1"/>
</dbReference>
<evidence type="ECO:0000256" key="10">
    <source>
        <dbReference type="ARBA" id="ARBA00023136"/>
    </source>
</evidence>
<evidence type="ECO:0000256" key="3">
    <source>
        <dbReference type="ARBA" id="ARBA00010072"/>
    </source>
</evidence>
<dbReference type="InterPro" id="IPR035906">
    <property type="entry name" value="MetI-like_sf"/>
</dbReference>
<evidence type="ECO:0000256" key="5">
    <source>
        <dbReference type="ARBA" id="ARBA00022475"/>
    </source>
</evidence>
<dbReference type="GO" id="GO:0043190">
    <property type="term" value="C:ATP-binding cassette (ABC) transporter complex"/>
    <property type="evidence" value="ECO:0007669"/>
    <property type="project" value="InterPro"/>
</dbReference>
<dbReference type="Proteomes" id="UP000595420">
    <property type="component" value="Chromosome"/>
</dbReference>
<feature type="domain" description="ABC transmembrane type-1" evidence="13">
    <location>
        <begin position="17"/>
        <end position="205"/>
    </location>
</feature>
<reference evidence="14 15" key="1">
    <citation type="submission" date="2020-07" db="EMBL/GenBank/DDBJ databases">
        <title>Complete genome sequence analysis of Acidithiobacillus ferrivorans XJFY6S-08 reveals extreme environmental adaptation to alpine acid mine drainage.</title>
        <authorList>
            <person name="Yan L."/>
            <person name="Ni Y."/>
        </authorList>
    </citation>
    <scope>NUCLEOTIDE SEQUENCE [LARGE SCALE GENOMIC DNA]</scope>
    <source>
        <strain evidence="14 15">XJFY6S-08</strain>
    </source>
</reference>
<evidence type="ECO:0000256" key="6">
    <source>
        <dbReference type="ARBA" id="ARBA00022692"/>
    </source>
</evidence>
<keyword evidence="9 11" id="KW-1133">Transmembrane helix</keyword>
<evidence type="ECO:0000256" key="8">
    <source>
        <dbReference type="ARBA" id="ARBA00022840"/>
    </source>
</evidence>
<dbReference type="RefSeq" id="WP_198660921.1">
    <property type="nucleotide sequence ID" value="NZ_CP059488.1"/>
</dbReference>
<keyword evidence="7" id="KW-0547">Nucleotide-binding</keyword>
<keyword evidence="4 11" id="KW-0813">Transport</keyword>
<dbReference type="GO" id="GO:0005524">
    <property type="term" value="F:ATP binding"/>
    <property type="evidence" value="ECO:0007669"/>
    <property type="project" value="UniProtKB-KW"/>
</dbReference>
<organism evidence="14 15">
    <name type="scientific">Acidithiobacillus ferrivorans</name>
    <dbReference type="NCBI Taxonomy" id="160808"/>
    <lineage>
        <taxon>Bacteria</taxon>
        <taxon>Pseudomonadati</taxon>
        <taxon>Pseudomonadota</taxon>
        <taxon>Acidithiobacillia</taxon>
        <taxon>Acidithiobacillales</taxon>
        <taxon>Acidithiobacillaceae</taxon>
        <taxon>Acidithiobacillus</taxon>
    </lineage>
</organism>
<dbReference type="SUPFAM" id="SSF52540">
    <property type="entry name" value="P-loop containing nucleoside triphosphate hydrolases"/>
    <property type="match status" value="1"/>
</dbReference>